<evidence type="ECO:0000313" key="2">
    <source>
        <dbReference type="Proteomes" id="UP001281761"/>
    </source>
</evidence>
<dbReference type="EMBL" id="JARBJD010000024">
    <property type="protein sequence ID" value="KAK2960211.1"/>
    <property type="molecule type" value="Genomic_DNA"/>
</dbReference>
<evidence type="ECO:0000313" key="1">
    <source>
        <dbReference type="EMBL" id="KAK2960211.1"/>
    </source>
</evidence>
<comment type="caution">
    <text evidence="1">The sequence shown here is derived from an EMBL/GenBank/DDBJ whole genome shotgun (WGS) entry which is preliminary data.</text>
</comment>
<accession>A0ABQ9Y8Y8</accession>
<reference evidence="1 2" key="1">
    <citation type="journal article" date="2022" name="bioRxiv">
        <title>Genomics of Preaxostyla Flagellates Illuminates Evolutionary Transitions and the Path Towards Mitochondrial Loss.</title>
        <authorList>
            <person name="Novak L.V.F."/>
            <person name="Treitli S.C."/>
            <person name="Pyrih J."/>
            <person name="Halakuc P."/>
            <person name="Pipaliya S.V."/>
            <person name="Vacek V."/>
            <person name="Brzon O."/>
            <person name="Soukal P."/>
            <person name="Eme L."/>
            <person name="Dacks J.B."/>
            <person name="Karnkowska A."/>
            <person name="Elias M."/>
            <person name="Hampl V."/>
        </authorList>
    </citation>
    <scope>NUCLEOTIDE SEQUENCE [LARGE SCALE GENOMIC DNA]</scope>
    <source>
        <strain evidence="1">NAU3</strain>
        <tissue evidence="1">Gut</tissue>
    </source>
</reference>
<name>A0ABQ9Y8Y8_9EUKA</name>
<proteinExistence type="predicted"/>
<protein>
    <submittedName>
        <fullName evidence="1">Uncharacterized protein</fullName>
    </submittedName>
</protein>
<sequence length="85" mass="9835">MRVDVMSPPHMCRFSIELLSQIREWNEPGGEYRQMGTIVDRMLRMEGIDDAIEEKLRNDRNTTEGRCLVAGSIGWTNLQGMNLHQ</sequence>
<gene>
    <name evidence="1" type="ORF">BLNAU_4764</name>
</gene>
<dbReference type="Proteomes" id="UP001281761">
    <property type="component" value="Unassembled WGS sequence"/>
</dbReference>
<organism evidence="1 2">
    <name type="scientific">Blattamonas nauphoetae</name>
    <dbReference type="NCBI Taxonomy" id="2049346"/>
    <lineage>
        <taxon>Eukaryota</taxon>
        <taxon>Metamonada</taxon>
        <taxon>Preaxostyla</taxon>
        <taxon>Oxymonadida</taxon>
        <taxon>Blattamonas</taxon>
    </lineage>
</organism>
<keyword evidence="2" id="KW-1185">Reference proteome</keyword>